<dbReference type="AlphaFoldDB" id="A0A0A9B419"/>
<organism evidence="1">
    <name type="scientific">Arundo donax</name>
    <name type="common">Giant reed</name>
    <name type="synonym">Donax arundinaceus</name>
    <dbReference type="NCBI Taxonomy" id="35708"/>
    <lineage>
        <taxon>Eukaryota</taxon>
        <taxon>Viridiplantae</taxon>
        <taxon>Streptophyta</taxon>
        <taxon>Embryophyta</taxon>
        <taxon>Tracheophyta</taxon>
        <taxon>Spermatophyta</taxon>
        <taxon>Magnoliopsida</taxon>
        <taxon>Liliopsida</taxon>
        <taxon>Poales</taxon>
        <taxon>Poaceae</taxon>
        <taxon>PACMAD clade</taxon>
        <taxon>Arundinoideae</taxon>
        <taxon>Arundineae</taxon>
        <taxon>Arundo</taxon>
    </lineage>
</organism>
<accession>A0A0A9B419</accession>
<name>A0A0A9B419_ARUDO</name>
<evidence type="ECO:0000313" key="1">
    <source>
        <dbReference type="EMBL" id="JAD58734.1"/>
    </source>
</evidence>
<proteinExistence type="predicted"/>
<reference evidence="1" key="2">
    <citation type="journal article" date="2015" name="Data Brief">
        <title>Shoot transcriptome of the giant reed, Arundo donax.</title>
        <authorList>
            <person name="Barrero R.A."/>
            <person name="Guerrero F.D."/>
            <person name="Moolhuijzen P."/>
            <person name="Goolsby J.A."/>
            <person name="Tidwell J."/>
            <person name="Bellgard S.E."/>
            <person name="Bellgard M.I."/>
        </authorList>
    </citation>
    <scope>NUCLEOTIDE SEQUENCE</scope>
    <source>
        <tissue evidence="1">Shoot tissue taken approximately 20 cm above the soil surface</tissue>
    </source>
</reference>
<dbReference type="EMBL" id="GBRH01239161">
    <property type="protein sequence ID" value="JAD58734.1"/>
    <property type="molecule type" value="Transcribed_RNA"/>
</dbReference>
<protein>
    <submittedName>
        <fullName evidence="1">Uncharacterized protein</fullName>
    </submittedName>
</protein>
<reference evidence="1" key="1">
    <citation type="submission" date="2014-09" db="EMBL/GenBank/DDBJ databases">
        <authorList>
            <person name="Magalhaes I.L.F."/>
            <person name="Oliveira U."/>
            <person name="Santos F.R."/>
            <person name="Vidigal T.H.D.A."/>
            <person name="Brescovit A.D."/>
            <person name="Santos A.J."/>
        </authorList>
    </citation>
    <scope>NUCLEOTIDE SEQUENCE</scope>
    <source>
        <tissue evidence="1">Shoot tissue taken approximately 20 cm above the soil surface</tissue>
    </source>
</reference>
<sequence>MVALPQEWCSVAGACGG</sequence>